<feature type="region of interest" description="Disordered" evidence="1">
    <location>
        <begin position="514"/>
        <end position="533"/>
    </location>
</feature>
<dbReference type="Pfam" id="PF23395">
    <property type="entry name" value="SAM_6"/>
    <property type="match status" value="1"/>
</dbReference>
<reference evidence="4 5" key="1">
    <citation type="submission" date="2023-08" db="EMBL/GenBank/DDBJ databases">
        <title>Black Yeasts Isolated from many extreme environments.</title>
        <authorList>
            <person name="Coleine C."/>
            <person name="Stajich J.E."/>
            <person name="Selbmann L."/>
        </authorList>
    </citation>
    <scope>NUCLEOTIDE SEQUENCE [LARGE SCALE GENOMIC DNA]</scope>
    <source>
        <strain evidence="4 5">CCFEE 6328</strain>
    </source>
</reference>
<organism evidence="4 5">
    <name type="scientific">Exophiala sideris</name>
    <dbReference type="NCBI Taxonomy" id="1016849"/>
    <lineage>
        <taxon>Eukaryota</taxon>
        <taxon>Fungi</taxon>
        <taxon>Dikarya</taxon>
        <taxon>Ascomycota</taxon>
        <taxon>Pezizomycotina</taxon>
        <taxon>Eurotiomycetes</taxon>
        <taxon>Chaetothyriomycetidae</taxon>
        <taxon>Chaetothyriales</taxon>
        <taxon>Herpotrichiellaceae</taxon>
        <taxon>Exophiala</taxon>
    </lineage>
</organism>
<dbReference type="InterPro" id="IPR057559">
    <property type="entry name" value="SAM_6"/>
</dbReference>
<gene>
    <name evidence="4" type="ORF">LTR69_001761</name>
</gene>
<feature type="domain" description="SAM-like" evidence="3">
    <location>
        <begin position="775"/>
        <end position="849"/>
    </location>
</feature>
<feature type="compositionally biased region" description="Acidic residues" evidence="1">
    <location>
        <begin position="390"/>
        <end position="401"/>
    </location>
</feature>
<feature type="region of interest" description="Disordered" evidence="1">
    <location>
        <begin position="387"/>
        <end position="494"/>
    </location>
</feature>
<keyword evidence="5" id="KW-1185">Reference proteome</keyword>
<comment type="caution">
    <text evidence="4">The sequence shown here is derived from an EMBL/GenBank/DDBJ whole genome shotgun (WGS) entry which is preliminary data.</text>
</comment>
<dbReference type="Proteomes" id="UP001345691">
    <property type="component" value="Unassembled WGS sequence"/>
</dbReference>
<evidence type="ECO:0000256" key="1">
    <source>
        <dbReference type="SAM" id="MobiDB-lite"/>
    </source>
</evidence>
<sequence>MSGPSVVEYARFHSLAIDHTAEDVLSYLTQLTTDFDPQKNVPSLPDPDFSAFKHDLQEPKIQLSQEASVLLAESIKDARPVIKWDNLLPKRHRIRDLKLEEPLLTTDHDTDVRIFKRSALRARDIDVLLAQFASDQCPTEDAFRDEWEDIVSGRSLKTVEEQLRKEKVHTTREALLRLSEAFRDESSGKEREEAMANDLSYFKTPLSPLSALEESSPVLSPSTTSEFQAGICSQEEDELDDLLLHAEREIKENDSKLTGSGSNVNFHTVNTSEAAAPQIPTKGVGHDVEKMPVPNLSEVRVSVPPEVSRSDLLASLFNDVVPSSQFSSLSNNEGRLAWSPFSPSLLDTNINERIEDTGLAEQAVRPPKGVIRSEQLLWKQPGLRLLNMNDESDEEMEEDEDLARAMSSPPQSDIPQKRIASEGDLKPRSSASVSPAREKMDIDDVAGNTRPSTASTRSLLPPGALRISLKPSTWQQNPETKDDVPGQHSHTTNSTFSASASIATFLDLRGKKFKRTQPHQKPCKEEISSDPIQTTQTETLDIQPLQGVKAGNSSQASEAVQVPATPCNKPLQLAQDTTPSMKALNGPRYVVLDTTLLQAQRALISHIEHHGKGLLAMIFRDLTAGNTSMPGVTSCAPDIILNPRTALFFTHFQALNQKNLPGQSNCTGQGMVQSKIIKLMQVYDRLFVLITMPLAGDQLLSTTQDTIASFTGFCSGHAMQKTCIVSPIWIPPDPPSLRMPGNIVRWTWDLICHHAFPVIDPGHGESSSLESITLIHDETLWELFLRQVGLNPVAAQVVLAMLKRPDAHDFQTEKGWGLRRLVQMEPKGRLDMFAETLGSRTIERLSTVLDMIDT</sequence>
<dbReference type="Pfam" id="PF23394">
    <property type="entry name" value="DUF7102"/>
    <property type="match status" value="1"/>
</dbReference>
<protein>
    <submittedName>
        <fullName evidence="4">Uncharacterized protein</fullName>
    </submittedName>
</protein>
<feature type="compositionally biased region" description="Basic and acidic residues" evidence="1">
    <location>
        <begin position="415"/>
        <end position="427"/>
    </location>
</feature>
<evidence type="ECO:0000259" key="2">
    <source>
        <dbReference type="Pfam" id="PF23394"/>
    </source>
</evidence>
<accession>A0ABR0JQ35</accession>
<proteinExistence type="predicted"/>
<feature type="domain" description="DUF7102" evidence="2">
    <location>
        <begin position="589"/>
        <end position="757"/>
    </location>
</feature>
<dbReference type="InterPro" id="IPR055528">
    <property type="entry name" value="DUF7102"/>
</dbReference>
<evidence type="ECO:0000313" key="4">
    <source>
        <dbReference type="EMBL" id="KAK5067772.1"/>
    </source>
</evidence>
<evidence type="ECO:0000313" key="5">
    <source>
        <dbReference type="Proteomes" id="UP001345691"/>
    </source>
</evidence>
<name>A0ABR0JQ35_9EURO</name>
<evidence type="ECO:0000259" key="3">
    <source>
        <dbReference type="Pfam" id="PF23395"/>
    </source>
</evidence>
<feature type="compositionally biased region" description="Polar residues" evidence="1">
    <location>
        <begin position="449"/>
        <end position="458"/>
    </location>
</feature>
<dbReference type="EMBL" id="JAVRRF010000002">
    <property type="protein sequence ID" value="KAK5067772.1"/>
    <property type="molecule type" value="Genomic_DNA"/>
</dbReference>